<keyword evidence="4" id="KW-1003">Cell membrane</keyword>
<dbReference type="PANTHER" id="PTHR27000:SF803">
    <property type="entry name" value="RECEPTOR-LIKE PROTEIN 45"/>
    <property type="match status" value="1"/>
</dbReference>
<sequence>MFLSVFFILLFFSNSDLGINITFVSGQCLQGQKELLLELRNNLIYDSSFSTKLAQWNESIDCCQWPGVKCDTRGRVSSLDLSGESITDGINDAGSSLFKLVFLENLSLAQNSFSSIDLPFGFGKLTELRYLNLSNSGFSGQIPLEFSNLTRLVVLDLTNTIYSSLKLENPNLERLIHNFTRLRELYLDGVNISAKGPEWCNAISSSLPNLRVLSLSNAYLTGPIDSSLVKLRSLSVIHLDENTFSSPFPEFFADFPSLRVLTISSCNLLGEVPAKLFQVKSLQTIDLSGNRDLEGSLPEFPLNGSLQNLWLSYTKFSGNVSESIGSLRMLSNLDLRGCGFSGPIPSSIKNLTQLVYLDLSINQFVGSVPSFAFLKNLSVINLRSNRLTGHIPDSLWEGLEKLSFLDLSENSLQGELPASLFALPSINVLRLSNNSFSGVISHSLNSSSSLEVLELNLNNLEGPIPRFLFELQNLSSLSLSANKFNGSVQLTDFRKLTNLVSLDLSYNHLSVNVSETAPLSSLFPRLGTLMLASCKLQKFPLLRNLSSLMMLDLSDNQLHGEIPNWTWEVGDGFLRFLNLSHNQFSHLQEPYEFRNHHYLDLHSNMLRGEIPVPPLTAVFVDMSSNNFSSPLPANIGYSLTSSFFFSLANNKIVGTIPPSLCNATRLRILDLSNNRLHGKVPSCLFENTLGVLNLRRNNVSGDIPDTFPVGCGLETLDLGGNTLQGKVPKSLTRCTEMAVLNLGNNDLNDNFPCWLKNLTGLRVLVLTNNKFHGNISCLGDSITWPNLQIVNIASNEFNGVLPENLFRNLKALTVDQDGLDHLNFLFLTANHIYYQDSITLTLKGLDVELGKILNIFTSVDFSNNHFQGIIPETVGELKSLYVLNFSHNMLSGHIPGSIGNLEDLESLDLSFNNLGGEIPQQLASLTFLSFLNLSYNALVGRIPQGSQMQTFPTSSFLGNEGLCGFPLNRTCTDHSGSPASPQPTSEEEEQQTLEHGIYISAALGFFVGLGVIFWSLVLSKRWRRYYNKFVSKAVWLVLRRHDHQLDEW</sequence>
<evidence type="ECO:0000256" key="2">
    <source>
        <dbReference type="ARBA" id="ARBA00004479"/>
    </source>
</evidence>
<dbReference type="GO" id="GO:0005886">
    <property type="term" value="C:plasma membrane"/>
    <property type="evidence" value="ECO:0007669"/>
    <property type="project" value="UniProtKB-SubCell"/>
</dbReference>
<dbReference type="Pfam" id="PF00560">
    <property type="entry name" value="LRR_1"/>
    <property type="match status" value="5"/>
</dbReference>
<name>A0AAW2XGL7_9LAMI</name>
<dbReference type="InterPro" id="IPR001611">
    <property type="entry name" value="Leu-rich_rpt"/>
</dbReference>
<reference evidence="16" key="2">
    <citation type="journal article" date="2024" name="Plant">
        <title>Genomic evolution and insights into agronomic trait innovations of Sesamum species.</title>
        <authorList>
            <person name="Miao H."/>
            <person name="Wang L."/>
            <person name="Qu L."/>
            <person name="Liu H."/>
            <person name="Sun Y."/>
            <person name="Le M."/>
            <person name="Wang Q."/>
            <person name="Wei S."/>
            <person name="Zheng Y."/>
            <person name="Lin W."/>
            <person name="Duan Y."/>
            <person name="Cao H."/>
            <person name="Xiong S."/>
            <person name="Wang X."/>
            <person name="Wei L."/>
            <person name="Li C."/>
            <person name="Ma Q."/>
            <person name="Ju M."/>
            <person name="Zhao R."/>
            <person name="Li G."/>
            <person name="Mu C."/>
            <person name="Tian Q."/>
            <person name="Mei H."/>
            <person name="Zhang T."/>
            <person name="Gao T."/>
            <person name="Zhang H."/>
        </authorList>
    </citation>
    <scope>NUCLEOTIDE SEQUENCE</scope>
    <source>
        <strain evidence="16">KEN1</strain>
    </source>
</reference>
<evidence type="ECO:0000256" key="4">
    <source>
        <dbReference type="ARBA" id="ARBA00022475"/>
    </source>
</evidence>
<dbReference type="SUPFAM" id="SSF52058">
    <property type="entry name" value="L domain-like"/>
    <property type="match status" value="3"/>
</dbReference>
<feature type="chain" id="PRO_5043329851" evidence="14">
    <location>
        <begin position="19"/>
        <end position="1048"/>
    </location>
</feature>
<organism evidence="16">
    <name type="scientific">Sesamum latifolium</name>
    <dbReference type="NCBI Taxonomy" id="2727402"/>
    <lineage>
        <taxon>Eukaryota</taxon>
        <taxon>Viridiplantae</taxon>
        <taxon>Streptophyta</taxon>
        <taxon>Embryophyta</taxon>
        <taxon>Tracheophyta</taxon>
        <taxon>Spermatophyta</taxon>
        <taxon>Magnoliopsida</taxon>
        <taxon>eudicotyledons</taxon>
        <taxon>Gunneridae</taxon>
        <taxon>Pentapetalae</taxon>
        <taxon>asterids</taxon>
        <taxon>lamiids</taxon>
        <taxon>Lamiales</taxon>
        <taxon>Pedaliaceae</taxon>
        <taxon>Sesamum</taxon>
    </lineage>
</organism>
<dbReference type="PRINTS" id="PR00019">
    <property type="entry name" value="LEURICHRPT"/>
</dbReference>
<keyword evidence="11 16" id="KW-0675">Receptor</keyword>
<evidence type="ECO:0000313" key="16">
    <source>
        <dbReference type="EMBL" id="KAL0450990.1"/>
    </source>
</evidence>
<evidence type="ECO:0000256" key="3">
    <source>
        <dbReference type="ARBA" id="ARBA00009592"/>
    </source>
</evidence>
<proteinExistence type="inferred from homology"/>
<evidence type="ECO:0000256" key="10">
    <source>
        <dbReference type="ARBA" id="ARBA00023136"/>
    </source>
</evidence>
<dbReference type="GO" id="GO:0006952">
    <property type="term" value="P:defense response"/>
    <property type="evidence" value="ECO:0007669"/>
    <property type="project" value="UniProtKB-ARBA"/>
</dbReference>
<evidence type="ECO:0000259" key="15">
    <source>
        <dbReference type="Pfam" id="PF08263"/>
    </source>
</evidence>
<evidence type="ECO:0000256" key="5">
    <source>
        <dbReference type="ARBA" id="ARBA00022614"/>
    </source>
</evidence>
<accession>A0AAW2XGL7</accession>
<dbReference type="InterPro" id="IPR003591">
    <property type="entry name" value="Leu-rich_rpt_typical-subtyp"/>
</dbReference>
<keyword evidence="7 14" id="KW-0732">Signal</keyword>
<feature type="signal peptide" evidence="14">
    <location>
        <begin position="1"/>
        <end position="18"/>
    </location>
</feature>
<evidence type="ECO:0000256" key="13">
    <source>
        <dbReference type="SAM" id="Phobius"/>
    </source>
</evidence>
<feature type="transmembrane region" description="Helical" evidence="13">
    <location>
        <begin position="997"/>
        <end position="1018"/>
    </location>
</feature>
<dbReference type="AlphaFoldDB" id="A0AAW2XGL7"/>
<protein>
    <submittedName>
        <fullName evidence="16">Receptor-like protein 54</fullName>
    </submittedName>
</protein>
<dbReference type="FunFam" id="3.80.10.10:FF:000041">
    <property type="entry name" value="LRR receptor-like serine/threonine-protein kinase ERECTA"/>
    <property type="match status" value="1"/>
</dbReference>
<keyword evidence="10 13" id="KW-0472">Membrane</keyword>
<evidence type="ECO:0000256" key="8">
    <source>
        <dbReference type="ARBA" id="ARBA00022737"/>
    </source>
</evidence>
<keyword evidence="6 13" id="KW-0812">Transmembrane</keyword>
<dbReference type="Pfam" id="PF08263">
    <property type="entry name" value="LRRNT_2"/>
    <property type="match status" value="1"/>
</dbReference>
<gene>
    <name evidence="16" type="ORF">Slati_1655400</name>
</gene>
<keyword evidence="9 13" id="KW-1133">Transmembrane helix</keyword>
<dbReference type="FunFam" id="3.80.10.10:FF:000213">
    <property type="entry name" value="Tyrosine-sulfated glycopeptide receptor 1"/>
    <property type="match status" value="2"/>
</dbReference>
<comment type="subcellular location">
    <subcellularLocation>
        <location evidence="1">Cell membrane</location>
        <topology evidence="1">Single-pass membrane protein</topology>
    </subcellularLocation>
    <subcellularLocation>
        <location evidence="2">Membrane</location>
        <topology evidence="2">Single-pass type I membrane protein</topology>
    </subcellularLocation>
</comment>
<evidence type="ECO:0000256" key="9">
    <source>
        <dbReference type="ARBA" id="ARBA00022989"/>
    </source>
</evidence>
<dbReference type="SMART" id="SM00369">
    <property type="entry name" value="LRR_TYP"/>
    <property type="match status" value="12"/>
</dbReference>
<keyword evidence="8" id="KW-0677">Repeat</keyword>
<dbReference type="GO" id="GO:0051707">
    <property type="term" value="P:response to other organism"/>
    <property type="evidence" value="ECO:0007669"/>
    <property type="project" value="UniProtKB-ARBA"/>
</dbReference>
<dbReference type="InterPro" id="IPR032675">
    <property type="entry name" value="LRR_dom_sf"/>
</dbReference>
<dbReference type="InterPro" id="IPR013210">
    <property type="entry name" value="LRR_N_plant-typ"/>
</dbReference>
<keyword evidence="5" id="KW-0433">Leucine-rich repeat</keyword>
<evidence type="ECO:0000256" key="11">
    <source>
        <dbReference type="ARBA" id="ARBA00023170"/>
    </source>
</evidence>
<comment type="similarity">
    <text evidence="3">Belongs to the RLP family.</text>
</comment>
<keyword evidence="12" id="KW-0325">Glycoprotein</keyword>
<evidence type="ECO:0000256" key="1">
    <source>
        <dbReference type="ARBA" id="ARBA00004162"/>
    </source>
</evidence>
<dbReference type="PANTHER" id="PTHR27000">
    <property type="entry name" value="LEUCINE-RICH REPEAT RECEPTOR-LIKE PROTEIN KINASE FAMILY PROTEIN-RELATED"/>
    <property type="match status" value="1"/>
</dbReference>
<comment type="caution">
    <text evidence="16">The sequence shown here is derived from an EMBL/GenBank/DDBJ whole genome shotgun (WGS) entry which is preliminary data.</text>
</comment>
<evidence type="ECO:0000256" key="14">
    <source>
        <dbReference type="SAM" id="SignalP"/>
    </source>
</evidence>
<dbReference type="Gene3D" id="3.80.10.10">
    <property type="entry name" value="Ribonuclease Inhibitor"/>
    <property type="match status" value="5"/>
</dbReference>
<dbReference type="Pfam" id="PF13855">
    <property type="entry name" value="LRR_8"/>
    <property type="match status" value="3"/>
</dbReference>
<feature type="domain" description="Leucine-rich repeat-containing N-terminal plant-type" evidence="15">
    <location>
        <begin position="30"/>
        <end position="71"/>
    </location>
</feature>
<dbReference type="EMBL" id="JACGWN010000005">
    <property type="protein sequence ID" value="KAL0450990.1"/>
    <property type="molecule type" value="Genomic_DNA"/>
</dbReference>
<evidence type="ECO:0000256" key="7">
    <source>
        <dbReference type="ARBA" id="ARBA00022729"/>
    </source>
</evidence>
<reference evidence="16" key="1">
    <citation type="submission" date="2020-06" db="EMBL/GenBank/DDBJ databases">
        <authorList>
            <person name="Li T."/>
            <person name="Hu X."/>
            <person name="Zhang T."/>
            <person name="Song X."/>
            <person name="Zhang H."/>
            <person name="Dai N."/>
            <person name="Sheng W."/>
            <person name="Hou X."/>
            <person name="Wei L."/>
        </authorList>
    </citation>
    <scope>NUCLEOTIDE SEQUENCE</scope>
    <source>
        <strain evidence="16">KEN1</strain>
        <tissue evidence="16">Leaf</tissue>
    </source>
</reference>
<evidence type="ECO:0000256" key="12">
    <source>
        <dbReference type="ARBA" id="ARBA00023180"/>
    </source>
</evidence>
<evidence type="ECO:0000256" key="6">
    <source>
        <dbReference type="ARBA" id="ARBA00022692"/>
    </source>
</evidence>